<keyword evidence="1" id="KW-0732">Signal</keyword>
<feature type="signal peptide" evidence="1">
    <location>
        <begin position="1"/>
        <end position="21"/>
    </location>
</feature>
<gene>
    <name evidence="2" type="ORF">XINFAN_02590</name>
</gene>
<evidence type="ECO:0000313" key="2">
    <source>
        <dbReference type="EMBL" id="VDC30564.1"/>
    </source>
</evidence>
<dbReference type="AlphaFoldDB" id="A0A3P5XI39"/>
<sequence>MRHLFFGSFLAASLVATFAHADGQVLRCDLKAPPGASFSATPLIIVLDSDAGVAIVYDPLIASIYEEPLPAKVGRKGDRITLNWTVANLPAQASRKAKVEYIASLTPETGRISVRGWPHGYDNTPTVVYGQCRAEKPGG</sequence>
<keyword evidence="3" id="KW-1185">Reference proteome</keyword>
<dbReference type="EMBL" id="UXAW01000080">
    <property type="protein sequence ID" value="VDC30564.1"/>
    <property type="molecule type" value="Genomic_DNA"/>
</dbReference>
<evidence type="ECO:0000256" key="1">
    <source>
        <dbReference type="SAM" id="SignalP"/>
    </source>
</evidence>
<name>A0A3P5XI39_9RHOB</name>
<evidence type="ECO:0000313" key="3">
    <source>
        <dbReference type="Proteomes" id="UP000277498"/>
    </source>
</evidence>
<dbReference type="OrthoDB" id="7876633at2"/>
<dbReference type="RefSeq" id="WP_124087328.1">
    <property type="nucleotide sequence ID" value="NZ_UXAW01000080.1"/>
</dbReference>
<accession>A0A3P5XI39</accession>
<organism evidence="2 3">
    <name type="scientific">Pseudogemmobacter humi</name>
    <dbReference type="NCBI Taxonomy" id="2483812"/>
    <lineage>
        <taxon>Bacteria</taxon>
        <taxon>Pseudomonadati</taxon>
        <taxon>Pseudomonadota</taxon>
        <taxon>Alphaproteobacteria</taxon>
        <taxon>Rhodobacterales</taxon>
        <taxon>Paracoccaceae</taxon>
        <taxon>Pseudogemmobacter</taxon>
    </lineage>
</organism>
<reference evidence="2 3" key="1">
    <citation type="submission" date="2018-11" db="EMBL/GenBank/DDBJ databases">
        <authorList>
            <person name="Criscuolo A."/>
        </authorList>
    </citation>
    <scope>NUCLEOTIDE SEQUENCE [LARGE SCALE GENOMIC DNA]</scope>
    <source>
        <strain evidence="2">ACIP111625</strain>
    </source>
</reference>
<proteinExistence type="predicted"/>
<dbReference type="Proteomes" id="UP000277498">
    <property type="component" value="Unassembled WGS sequence"/>
</dbReference>
<feature type="chain" id="PRO_5018281603" evidence="1">
    <location>
        <begin position="22"/>
        <end position="139"/>
    </location>
</feature>
<protein>
    <submittedName>
        <fullName evidence="2">Uncharacterized protein</fullName>
    </submittedName>
</protein>